<protein>
    <submittedName>
        <fullName evidence="1">Type VI secretion system baseplate subunit TssF</fullName>
    </submittedName>
</protein>
<gene>
    <name evidence="1" type="primary">vasA</name>
    <name evidence="1" type="ORF">DEM34_09320</name>
</gene>
<dbReference type="PIRSF" id="PIRSF028304">
    <property type="entry name" value="UCP028304"/>
    <property type="match status" value="1"/>
</dbReference>
<dbReference type="InterPro" id="IPR010272">
    <property type="entry name" value="T6SS_TssF"/>
</dbReference>
<organism evidence="1 2">
    <name type="scientific">Sediminicurvatus halobius</name>
    <dbReference type="NCBI Taxonomy" id="2182432"/>
    <lineage>
        <taxon>Bacteria</taxon>
        <taxon>Pseudomonadati</taxon>
        <taxon>Pseudomonadota</taxon>
        <taxon>Gammaproteobacteria</taxon>
        <taxon>Chromatiales</taxon>
        <taxon>Ectothiorhodospiraceae</taxon>
        <taxon>Sediminicurvatus</taxon>
    </lineage>
</organism>
<dbReference type="EMBL" id="QFFI01000012">
    <property type="protein sequence ID" value="PWG63264.1"/>
    <property type="molecule type" value="Genomic_DNA"/>
</dbReference>
<dbReference type="NCBIfam" id="TIGR03359">
    <property type="entry name" value="VI_chp_6"/>
    <property type="match status" value="1"/>
</dbReference>
<dbReference type="PANTHER" id="PTHR35370">
    <property type="entry name" value="CYTOPLASMIC PROTEIN-RELATED-RELATED"/>
    <property type="match status" value="1"/>
</dbReference>
<sequence length="623" mass="69681">MDARLLRLYEEELRYLREIGGEFAREYPKIAGRLGLDGFECADPYVERLLEGVAFLTARVQLKLDEQFPELSRSLLELIHPPLARPVPSMVVAELAPDLAEGALAEGYTVPRGSVLRSVLAKGDRTACEYRTAHDITLWPLRVTDTRYLASAGAVAAAGLPVRRGVKAALQLQLEVTAGLGVADLALDRLPVFLHGSDEIPMNLYEQVLGNGLGCYVRGDPGNDAPLWLSRENLRQVGFEREEALLPPSRRSFDGYRLLQEYFAFPARFLFFEITGLQQALRRLSGSRLELTICLERGDTRVEHALQPKQFRLFAVPAVNLFPLTADRIHVDPAQPEFHVVPDRNRPMDFEVYAVEGVTGFGRSPEDRREFHPFYQLTHHRPAREGTAFFSVQRRPRQFSARQRREGARSSYLGSECFLSIVDTDNAPFAEDLRQLEVRTLCSNRDLPLQMPLGKGATDFTMESAAPVSSLRVLAGPTRPRGAFQAGDTVWRLISQLSLNYLSLMDQDAETGAAALREMLALYVDSRDALARHVEGVRSVSSRAAVRRMPVSGPICFGNGLEVRLRFDEAAFTGVGSFLLGAVLERFFAKYVSINSFTQTVVELEDRGEVMRWPVRTGQRLTL</sequence>
<proteinExistence type="predicted"/>
<reference evidence="1 2" key="1">
    <citation type="submission" date="2018-05" db="EMBL/GenBank/DDBJ databases">
        <title>Spiribacter halobius sp. nov., a moderately halophilic bacterium isolated from marine solar saltern.</title>
        <authorList>
            <person name="Zheng W.-S."/>
            <person name="Lu D.-C."/>
            <person name="Du Z.-J."/>
        </authorList>
    </citation>
    <scope>NUCLEOTIDE SEQUENCE [LARGE SCALE GENOMIC DNA]</scope>
    <source>
        <strain evidence="1 2">E85</strain>
    </source>
</reference>
<dbReference type="PANTHER" id="PTHR35370:SF1">
    <property type="entry name" value="TYPE VI SECRETION SYSTEM COMPONENT TSSF1"/>
    <property type="match status" value="1"/>
</dbReference>
<dbReference type="Proteomes" id="UP000245474">
    <property type="component" value="Unassembled WGS sequence"/>
</dbReference>
<dbReference type="RefSeq" id="WP_109678538.1">
    <property type="nucleotide sequence ID" value="NZ_CP086615.1"/>
</dbReference>
<name>A0A2U2N2Q5_9GAMM</name>
<dbReference type="OrthoDB" id="9763676at2"/>
<dbReference type="AlphaFoldDB" id="A0A2U2N2Q5"/>
<dbReference type="Pfam" id="PF05947">
    <property type="entry name" value="T6SS_TssF"/>
    <property type="match status" value="1"/>
</dbReference>
<accession>A0A2U2N2Q5</accession>
<keyword evidence="2" id="KW-1185">Reference proteome</keyword>
<evidence type="ECO:0000313" key="1">
    <source>
        <dbReference type="EMBL" id="PWG63264.1"/>
    </source>
</evidence>
<evidence type="ECO:0000313" key="2">
    <source>
        <dbReference type="Proteomes" id="UP000245474"/>
    </source>
</evidence>
<comment type="caution">
    <text evidence="1">The sequence shown here is derived from an EMBL/GenBank/DDBJ whole genome shotgun (WGS) entry which is preliminary data.</text>
</comment>